<reference evidence="1 2" key="1">
    <citation type="submission" date="2024-04" db="EMBL/GenBank/DDBJ databases">
        <title>Complete genome sequence of Bacillus mobilis strains derived from soil.</title>
        <authorList>
            <person name="Jung H."/>
            <person name="Choi S."/>
            <person name="Kim Y."/>
            <person name="Han J.A."/>
            <person name="Kim E.Y."/>
            <person name="Lee H.-S."/>
        </authorList>
    </citation>
    <scope>NUCLEOTIDE SEQUENCE [LARGE SCALE GENOMIC DNA]</scope>
    <source>
        <strain evidence="1 2">IMGN7</strain>
    </source>
</reference>
<name>A0ABZ2VW85_9BACI</name>
<dbReference type="Proteomes" id="UP001485505">
    <property type="component" value="Chromosome"/>
</dbReference>
<organism evidence="1 2">
    <name type="scientific">Bacillus paramobilis</name>
    <dbReference type="NCBI Taxonomy" id="2817477"/>
    <lineage>
        <taxon>Bacteria</taxon>
        <taxon>Bacillati</taxon>
        <taxon>Bacillota</taxon>
        <taxon>Bacilli</taxon>
        <taxon>Bacillales</taxon>
        <taxon>Bacillaceae</taxon>
        <taxon>Bacillus</taxon>
        <taxon>Bacillus cereus group</taxon>
    </lineage>
</organism>
<accession>A0ABZ2VW85</accession>
<keyword evidence="2" id="KW-1185">Reference proteome</keyword>
<evidence type="ECO:0000313" key="2">
    <source>
        <dbReference type="Proteomes" id="UP001485505"/>
    </source>
</evidence>
<dbReference type="RefSeq" id="WP_232289224.1">
    <property type="nucleotide sequence ID" value="NZ_CP151108.1"/>
</dbReference>
<gene>
    <name evidence="1" type="ORF">AABL52_01515</name>
</gene>
<protein>
    <submittedName>
        <fullName evidence="1">Uncharacterized protein</fullName>
    </submittedName>
</protein>
<sequence>MTLYWKRKITKLNYQLR</sequence>
<evidence type="ECO:0000313" key="1">
    <source>
        <dbReference type="EMBL" id="WZF33368.1"/>
    </source>
</evidence>
<dbReference type="EMBL" id="CP151108">
    <property type="protein sequence ID" value="WZF33368.1"/>
    <property type="molecule type" value="Genomic_DNA"/>
</dbReference>
<proteinExistence type="predicted"/>